<dbReference type="InterPro" id="IPR001296">
    <property type="entry name" value="Glyco_trans_1"/>
</dbReference>
<dbReference type="CDD" id="cd03808">
    <property type="entry name" value="GT4_CapM-like"/>
    <property type="match status" value="1"/>
</dbReference>
<dbReference type="Pfam" id="PF00534">
    <property type="entry name" value="Glycos_transf_1"/>
    <property type="match status" value="1"/>
</dbReference>
<dbReference type="InterPro" id="IPR028098">
    <property type="entry name" value="Glyco_trans_4-like_N"/>
</dbReference>
<feature type="domain" description="Glycosyl transferase family 1" evidence="1">
    <location>
        <begin position="188"/>
        <end position="348"/>
    </location>
</feature>
<dbReference type="EMBL" id="QICL01000021">
    <property type="protein sequence ID" value="PXV62182.1"/>
    <property type="molecule type" value="Genomic_DNA"/>
</dbReference>
<dbReference type="PANTHER" id="PTHR12526:SF638">
    <property type="entry name" value="SPORE COAT PROTEIN SA"/>
    <property type="match status" value="1"/>
</dbReference>
<name>A0A2V3PNI9_9BACT</name>
<evidence type="ECO:0000313" key="3">
    <source>
        <dbReference type="EMBL" id="PXV62182.1"/>
    </source>
</evidence>
<dbReference type="GO" id="GO:0016757">
    <property type="term" value="F:glycosyltransferase activity"/>
    <property type="evidence" value="ECO:0007669"/>
    <property type="project" value="InterPro"/>
</dbReference>
<feature type="domain" description="Glycosyltransferase subfamily 4-like N-terminal" evidence="2">
    <location>
        <begin position="5"/>
        <end position="138"/>
    </location>
</feature>
<gene>
    <name evidence="3" type="ORF">CLV62_1215</name>
</gene>
<dbReference type="PANTHER" id="PTHR12526">
    <property type="entry name" value="GLYCOSYLTRANSFERASE"/>
    <property type="match status" value="1"/>
</dbReference>
<dbReference type="Proteomes" id="UP000247973">
    <property type="component" value="Unassembled WGS sequence"/>
</dbReference>
<dbReference type="SUPFAM" id="SSF53756">
    <property type="entry name" value="UDP-Glycosyltransferase/glycogen phosphorylase"/>
    <property type="match status" value="1"/>
</dbReference>
<dbReference type="AlphaFoldDB" id="A0A2V3PNI9"/>
<dbReference type="Pfam" id="PF13477">
    <property type="entry name" value="Glyco_trans_4_2"/>
    <property type="match status" value="1"/>
</dbReference>
<evidence type="ECO:0000313" key="4">
    <source>
        <dbReference type="Proteomes" id="UP000247973"/>
    </source>
</evidence>
<dbReference type="OrthoDB" id="9790710at2"/>
<accession>A0A2V3PNI9</accession>
<dbReference type="Gene3D" id="3.40.50.2000">
    <property type="entry name" value="Glycogen Phosphorylase B"/>
    <property type="match status" value="2"/>
</dbReference>
<comment type="caution">
    <text evidence="3">The sequence shown here is derived from an EMBL/GenBank/DDBJ whole genome shotgun (WGS) entry which is preliminary data.</text>
</comment>
<keyword evidence="4" id="KW-1185">Reference proteome</keyword>
<proteinExistence type="predicted"/>
<reference evidence="3 4" key="1">
    <citation type="submission" date="2018-03" db="EMBL/GenBank/DDBJ databases">
        <title>Genomic Encyclopedia of Archaeal and Bacterial Type Strains, Phase II (KMG-II): from individual species to whole genera.</title>
        <authorList>
            <person name="Goeker M."/>
        </authorList>
    </citation>
    <scope>NUCLEOTIDE SEQUENCE [LARGE SCALE GENOMIC DNA]</scope>
    <source>
        <strain evidence="3 4">DSM 100214</strain>
    </source>
</reference>
<protein>
    <submittedName>
        <fullName evidence="3">Glycosyltransferase involved in cell wall biosynthesis</fullName>
    </submittedName>
</protein>
<evidence type="ECO:0000259" key="1">
    <source>
        <dbReference type="Pfam" id="PF00534"/>
    </source>
</evidence>
<sequence>MKKLFIIVNVDWFFLSHRQEIAVSAKEAGYDVTILAKDTGKSFVIKELGLRFIDLPMNSVGMNPFEELTTLNFLYKLYKREKPDIVHHVGLKAILWGGLAAKQAKVKGVVNAISGLGVFFAEESKSVLSKAIVAILKYSHNRNNLYTIFQNNEDKDLFLKSRIIKDSNIVFIKGSGVDLNVFKYIEEPQDGKIKVVLTARMIVDKGIFVLTEAAEQLRADYQDKVQFLLCGGLDKNPRGIKEEMLNQICDDKYIKWFGHCSDIKSILEEAHIVTLPSYYKEGLPKSLIEGTAIGRPIVTTNSIGCRDTVIDCYNGFLIPIKDSKALADKLKILFDDKYLRLEMGRNSRLYAEKYFSLDKVIKSHLDIYKKLAN</sequence>
<dbReference type="RefSeq" id="WP_110311598.1">
    <property type="nucleotide sequence ID" value="NZ_QICL01000021.1"/>
</dbReference>
<keyword evidence="3" id="KW-0808">Transferase</keyword>
<evidence type="ECO:0000259" key="2">
    <source>
        <dbReference type="Pfam" id="PF13477"/>
    </source>
</evidence>
<organism evidence="3 4">
    <name type="scientific">Dysgonomonas alginatilytica</name>
    <dbReference type="NCBI Taxonomy" id="1605892"/>
    <lineage>
        <taxon>Bacteria</taxon>
        <taxon>Pseudomonadati</taxon>
        <taxon>Bacteroidota</taxon>
        <taxon>Bacteroidia</taxon>
        <taxon>Bacteroidales</taxon>
        <taxon>Dysgonomonadaceae</taxon>
        <taxon>Dysgonomonas</taxon>
    </lineage>
</organism>